<dbReference type="OrthoDB" id="7215202at2759"/>
<protein>
    <submittedName>
        <fullName evidence="2">(African queen) hypothetical protein</fullName>
    </submittedName>
</protein>
<evidence type="ECO:0000313" key="2">
    <source>
        <dbReference type="EMBL" id="CAG9566922.1"/>
    </source>
</evidence>
<keyword evidence="1" id="KW-0732">Signal</keyword>
<feature type="chain" id="PRO_5035217193" evidence="1">
    <location>
        <begin position="22"/>
        <end position="157"/>
    </location>
</feature>
<accession>A0A8J2QPN1</accession>
<gene>
    <name evidence="2" type="ORF">DCHRY22_LOCUS7488</name>
</gene>
<dbReference type="EMBL" id="CAKASE010000057">
    <property type="protein sequence ID" value="CAG9566922.1"/>
    <property type="molecule type" value="Genomic_DNA"/>
</dbReference>
<dbReference type="Proteomes" id="UP000789524">
    <property type="component" value="Unassembled WGS sequence"/>
</dbReference>
<name>A0A8J2QPN1_9NEOP</name>
<feature type="signal peptide" evidence="1">
    <location>
        <begin position="1"/>
        <end position="21"/>
    </location>
</feature>
<organism evidence="2 3">
    <name type="scientific">Danaus chrysippus</name>
    <name type="common">African queen</name>
    <dbReference type="NCBI Taxonomy" id="151541"/>
    <lineage>
        <taxon>Eukaryota</taxon>
        <taxon>Metazoa</taxon>
        <taxon>Ecdysozoa</taxon>
        <taxon>Arthropoda</taxon>
        <taxon>Hexapoda</taxon>
        <taxon>Insecta</taxon>
        <taxon>Pterygota</taxon>
        <taxon>Neoptera</taxon>
        <taxon>Endopterygota</taxon>
        <taxon>Lepidoptera</taxon>
        <taxon>Glossata</taxon>
        <taxon>Ditrysia</taxon>
        <taxon>Papilionoidea</taxon>
        <taxon>Nymphalidae</taxon>
        <taxon>Danainae</taxon>
        <taxon>Danaini</taxon>
        <taxon>Danaina</taxon>
        <taxon>Danaus</taxon>
        <taxon>Anosia</taxon>
    </lineage>
</organism>
<evidence type="ECO:0000256" key="1">
    <source>
        <dbReference type="SAM" id="SignalP"/>
    </source>
</evidence>
<evidence type="ECO:0000313" key="3">
    <source>
        <dbReference type="Proteomes" id="UP000789524"/>
    </source>
</evidence>
<proteinExistence type="predicted"/>
<dbReference type="AlphaFoldDB" id="A0A8J2QPN1"/>
<sequence length="157" mass="17860">MCTSKWIIAIVFLLTLTQARAQYVNTTCEEFEKDAKFDPFEIMDSKWKIIYFWSSTVEANPVIFSLLAAKRLERFKEVVNALEPDLRPEWDKAAFMMEPKPGVQVVMLYLGTAGPSAESSKLNNVTKLVFALVKSVLCNKGVTVILQLVPQPRHFRS</sequence>
<keyword evidence="3" id="KW-1185">Reference proteome</keyword>
<comment type="caution">
    <text evidence="2">The sequence shown here is derived from an EMBL/GenBank/DDBJ whole genome shotgun (WGS) entry which is preliminary data.</text>
</comment>
<reference evidence="2" key="1">
    <citation type="submission" date="2021-09" db="EMBL/GenBank/DDBJ databases">
        <authorList>
            <person name="Martin H S."/>
        </authorList>
    </citation>
    <scope>NUCLEOTIDE SEQUENCE</scope>
</reference>